<sequence length="165" mass="18076">MPVSIMGENGITPLTTAFVLSLMALVGFPVSFLAGFLVERFQVKKVLIYTFLLEIAAIFTLLNTYSLTTAVLFGVTWGIAGGFEKITLNIIWPNYFGRQHLGSIRGIAMMITVISSAMGPLPFAVAYDTFFGGYREILFVIMLLPLLGAVAAFRMESTKQRCISS</sequence>
<reference evidence="8 9" key="1">
    <citation type="submission" date="2023-04" db="EMBL/GenBank/DDBJ databases">
        <authorList>
            <person name="Hsu D."/>
        </authorList>
    </citation>
    <scope>NUCLEOTIDE SEQUENCE [LARGE SCALE GENOMIC DNA]</scope>
    <source>
        <strain evidence="8 9">MK1</strain>
    </source>
</reference>
<keyword evidence="3 6" id="KW-0812">Transmembrane</keyword>
<evidence type="ECO:0000256" key="6">
    <source>
        <dbReference type="SAM" id="Phobius"/>
    </source>
</evidence>
<keyword evidence="9" id="KW-1185">Reference proteome</keyword>
<gene>
    <name evidence="8" type="ORF">MFMK1_001594</name>
</gene>
<evidence type="ECO:0000259" key="7">
    <source>
        <dbReference type="PROSITE" id="PS50850"/>
    </source>
</evidence>
<feature type="transmembrane region" description="Helical" evidence="6">
    <location>
        <begin position="12"/>
        <end position="34"/>
    </location>
</feature>
<evidence type="ECO:0000256" key="3">
    <source>
        <dbReference type="ARBA" id="ARBA00022692"/>
    </source>
</evidence>
<dbReference type="RefSeq" id="WP_366924602.1">
    <property type="nucleotide sequence ID" value="NZ_CP121694.1"/>
</dbReference>
<dbReference type="EMBL" id="CP121694">
    <property type="protein sequence ID" value="WRO21774.1"/>
    <property type="molecule type" value="Genomic_DNA"/>
</dbReference>
<feature type="domain" description="Major facilitator superfamily (MFS) profile" evidence="7">
    <location>
        <begin position="1"/>
        <end position="165"/>
    </location>
</feature>
<keyword evidence="4 6" id="KW-1133">Transmembrane helix</keyword>
<dbReference type="AlphaFoldDB" id="A0AAU0ULY0"/>
<dbReference type="PROSITE" id="PS50850">
    <property type="entry name" value="MFS"/>
    <property type="match status" value="1"/>
</dbReference>
<evidence type="ECO:0000313" key="8">
    <source>
        <dbReference type="EMBL" id="WRO21774.1"/>
    </source>
</evidence>
<dbReference type="GO" id="GO:0022857">
    <property type="term" value="F:transmembrane transporter activity"/>
    <property type="evidence" value="ECO:0007669"/>
    <property type="project" value="InterPro"/>
</dbReference>
<dbReference type="Proteomes" id="UP001329915">
    <property type="component" value="Chromosome"/>
</dbReference>
<comment type="subcellular location">
    <subcellularLocation>
        <location evidence="1">Cell membrane</location>
        <topology evidence="1">Multi-pass membrane protein</topology>
    </subcellularLocation>
</comment>
<proteinExistence type="predicted"/>
<evidence type="ECO:0000256" key="2">
    <source>
        <dbReference type="ARBA" id="ARBA00022448"/>
    </source>
</evidence>
<protein>
    <submittedName>
        <fullName evidence="8">MFS transporter</fullName>
    </submittedName>
</protein>
<dbReference type="SUPFAM" id="SSF103473">
    <property type="entry name" value="MFS general substrate transporter"/>
    <property type="match status" value="1"/>
</dbReference>
<feature type="transmembrane region" description="Helical" evidence="6">
    <location>
        <begin position="137"/>
        <end position="155"/>
    </location>
</feature>
<dbReference type="KEGG" id="dbc:MFMK1_001594"/>
<feature type="transmembrane region" description="Helical" evidence="6">
    <location>
        <begin position="71"/>
        <end position="92"/>
    </location>
</feature>
<evidence type="ECO:0000256" key="4">
    <source>
        <dbReference type="ARBA" id="ARBA00022989"/>
    </source>
</evidence>
<evidence type="ECO:0000256" key="5">
    <source>
        <dbReference type="ARBA" id="ARBA00023136"/>
    </source>
</evidence>
<evidence type="ECO:0000256" key="1">
    <source>
        <dbReference type="ARBA" id="ARBA00004651"/>
    </source>
</evidence>
<evidence type="ECO:0000313" key="9">
    <source>
        <dbReference type="Proteomes" id="UP001329915"/>
    </source>
</evidence>
<dbReference type="Pfam" id="PF07690">
    <property type="entry name" value="MFS_1"/>
    <property type="match status" value="1"/>
</dbReference>
<accession>A0AAU0ULY0</accession>
<feature type="transmembrane region" description="Helical" evidence="6">
    <location>
        <begin position="104"/>
        <end position="125"/>
    </location>
</feature>
<keyword evidence="5 6" id="KW-0472">Membrane</keyword>
<dbReference type="InterPro" id="IPR036259">
    <property type="entry name" value="MFS_trans_sf"/>
</dbReference>
<organism evidence="8 9">
    <name type="scientific">Metallumcola ferriviriculae</name>
    <dbReference type="NCBI Taxonomy" id="3039180"/>
    <lineage>
        <taxon>Bacteria</taxon>
        <taxon>Bacillati</taxon>
        <taxon>Bacillota</taxon>
        <taxon>Clostridia</taxon>
        <taxon>Neomoorellales</taxon>
        <taxon>Desulfitibacteraceae</taxon>
        <taxon>Metallumcola</taxon>
    </lineage>
</organism>
<name>A0AAU0ULY0_9FIRM</name>
<dbReference type="Gene3D" id="1.20.1250.20">
    <property type="entry name" value="MFS general substrate transporter like domains"/>
    <property type="match status" value="1"/>
</dbReference>
<feature type="transmembrane region" description="Helical" evidence="6">
    <location>
        <begin position="46"/>
        <end position="65"/>
    </location>
</feature>
<dbReference type="InterPro" id="IPR011701">
    <property type="entry name" value="MFS"/>
</dbReference>
<dbReference type="GO" id="GO:0005886">
    <property type="term" value="C:plasma membrane"/>
    <property type="evidence" value="ECO:0007669"/>
    <property type="project" value="UniProtKB-SubCell"/>
</dbReference>
<keyword evidence="2" id="KW-0813">Transport</keyword>
<dbReference type="InterPro" id="IPR020846">
    <property type="entry name" value="MFS_dom"/>
</dbReference>